<gene>
    <name evidence="2" type="ORF">DL546_000330</name>
</gene>
<name>A0A420XWH4_9PEZI</name>
<evidence type="ECO:0000313" key="2">
    <source>
        <dbReference type="EMBL" id="RKU39818.1"/>
    </source>
</evidence>
<reference evidence="2 3" key="1">
    <citation type="submission" date="2018-08" db="EMBL/GenBank/DDBJ databases">
        <title>Draft genome of the lignicolous fungus Coniochaeta pulveracea.</title>
        <authorList>
            <person name="Borstlap C.J."/>
            <person name="De Witt R.N."/>
            <person name="Botha A."/>
            <person name="Volschenk H."/>
        </authorList>
    </citation>
    <scope>NUCLEOTIDE SEQUENCE [LARGE SCALE GENOMIC DNA]</scope>
    <source>
        <strain evidence="2 3">CAB683</strain>
    </source>
</reference>
<keyword evidence="3" id="KW-1185">Reference proteome</keyword>
<evidence type="ECO:0000256" key="1">
    <source>
        <dbReference type="SAM" id="MobiDB-lite"/>
    </source>
</evidence>
<dbReference type="OrthoDB" id="262547at2759"/>
<dbReference type="AlphaFoldDB" id="A0A420XWH4"/>
<evidence type="ECO:0000313" key="3">
    <source>
        <dbReference type="Proteomes" id="UP000275385"/>
    </source>
</evidence>
<dbReference type="Proteomes" id="UP000275385">
    <property type="component" value="Unassembled WGS sequence"/>
</dbReference>
<proteinExistence type="predicted"/>
<feature type="region of interest" description="Disordered" evidence="1">
    <location>
        <begin position="37"/>
        <end position="62"/>
    </location>
</feature>
<accession>A0A420XWH4</accession>
<comment type="caution">
    <text evidence="2">The sequence shown here is derived from an EMBL/GenBank/DDBJ whole genome shotgun (WGS) entry which is preliminary data.</text>
</comment>
<evidence type="ECO:0008006" key="4">
    <source>
        <dbReference type="Google" id="ProtNLM"/>
    </source>
</evidence>
<organism evidence="2 3">
    <name type="scientific">Coniochaeta pulveracea</name>
    <dbReference type="NCBI Taxonomy" id="177199"/>
    <lineage>
        <taxon>Eukaryota</taxon>
        <taxon>Fungi</taxon>
        <taxon>Dikarya</taxon>
        <taxon>Ascomycota</taxon>
        <taxon>Pezizomycotina</taxon>
        <taxon>Sordariomycetes</taxon>
        <taxon>Sordariomycetidae</taxon>
        <taxon>Coniochaetales</taxon>
        <taxon>Coniochaetaceae</taxon>
        <taxon>Coniochaeta</taxon>
    </lineage>
</organism>
<feature type="compositionally biased region" description="Polar residues" evidence="1">
    <location>
        <begin position="47"/>
        <end position="62"/>
    </location>
</feature>
<dbReference type="PANTHER" id="PTHR34144">
    <property type="entry name" value="CHROMOSOME 8, WHOLE GENOME SHOTGUN SEQUENCE"/>
    <property type="match status" value="1"/>
</dbReference>
<dbReference type="PANTHER" id="PTHR34144:SF5">
    <property type="entry name" value="ALPHA-1,3-MANNOSYLTRANSFERASE CMT1"/>
    <property type="match status" value="1"/>
</dbReference>
<dbReference type="Pfam" id="PF11735">
    <property type="entry name" value="CAP59_mtransfer"/>
    <property type="match status" value="1"/>
</dbReference>
<dbReference type="InterPro" id="IPR021047">
    <property type="entry name" value="Mannosyltransferase_CMT1"/>
</dbReference>
<dbReference type="EMBL" id="QVQW01000143">
    <property type="protein sequence ID" value="RKU39818.1"/>
    <property type="molecule type" value="Genomic_DNA"/>
</dbReference>
<sequence length="430" mass="48201">MKRAKLLIVGQVVCLTLIVLSLYLGRDRLTRLRVPSFHEHDDPDSPATATGPPNQTSTSATPFKSALLGGDRIATYIDAIMDANSTVLPRLECPPFPVARYEYLKLRHGDSAPIQFFFALDLRECLDLLPRLIGSVVEAIRYLGPKQCALSIIEGPSNDGTGQVLAALRPALDALTTTYYFKSTSVSSKVGDRIARLAELRNMALQPMLDDKSRYSTNTTVIFLNDVAICLDDILELVHQRRSLGADMTCAMDWTYAGANPTFYDVWVARTIKGDAFFDIPPDGNWNSAWNLFWNDAGTQSRFTAHQPFQVFSCWNGAVTFTAKPIIEKTITFRAARTDVGECFQGEPMLFAKDLWFHGYNKIATIPSVNLEYTDGNGKRIKDDKGYTSRLVGEGHTDERIEWQLEPPAQVRCQPNWENQFWQPWNTGLT</sequence>
<protein>
    <recommendedName>
        <fullName evidence="4">Alpha-1,3-mannosyltransferase CMT1</fullName>
    </recommendedName>
</protein>